<gene>
    <name evidence="3" type="ORF">NC661_00755</name>
</gene>
<organism evidence="3 4">
    <name type="scientific">Aquibacillus koreensis</name>
    <dbReference type="NCBI Taxonomy" id="279446"/>
    <lineage>
        <taxon>Bacteria</taxon>
        <taxon>Bacillati</taxon>
        <taxon>Bacillota</taxon>
        <taxon>Bacilli</taxon>
        <taxon>Bacillales</taxon>
        <taxon>Bacillaceae</taxon>
        <taxon>Aquibacillus</taxon>
    </lineage>
</organism>
<evidence type="ECO:0000259" key="2">
    <source>
        <dbReference type="Pfam" id="PF01642"/>
    </source>
</evidence>
<feature type="domain" description="Methylmalonyl-CoA mutase alpha/beta chain catalytic" evidence="2">
    <location>
        <begin position="26"/>
        <end position="542"/>
    </location>
</feature>
<dbReference type="AlphaFoldDB" id="A0A9X4AGQ2"/>
<keyword evidence="4" id="KW-1185">Reference proteome</keyword>
<dbReference type="GO" id="GO:0031419">
    <property type="term" value="F:cobalamin binding"/>
    <property type="evidence" value="ECO:0007669"/>
    <property type="project" value="InterPro"/>
</dbReference>
<evidence type="ECO:0000313" key="3">
    <source>
        <dbReference type="EMBL" id="MDC3418914.1"/>
    </source>
</evidence>
<reference evidence="3" key="1">
    <citation type="submission" date="2022-06" db="EMBL/GenBank/DDBJ databases">
        <title>Aquibacillus sp. a new bacterium isolated from soil saline samples.</title>
        <authorList>
            <person name="Galisteo C."/>
            <person name="De La Haba R."/>
            <person name="Sanchez-Porro C."/>
            <person name="Ventosa A."/>
        </authorList>
    </citation>
    <scope>NUCLEOTIDE SEQUENCE</scope>
    <source>
        <strain evidence="3">JCM 12387</strain>
    </source>
</reference>
<dbReference type="SUPFAM" id="SSF51703">
    <property type="entry name" value="Cobalamin (vitamin B12)-dependent enzymes"/>
    <property type="match status" value="1"/>
</dbReference>
<dbReference type="InterPro" id="IPR006098">
    <property type="entry name" value="MMCoA_mutase_a_cat"/>
</dbReference>
<dbReference type="InterPro" id="IPR006099">
    <property type="entry name" value="MeMalonylCoA_mutase_a/b_cat"/>
</dbReference>
<dbReference type="GO" id="GO:0004494">
    <property type="term" value="F:methylmalonyl-CoA mutase activity"/>
    <property type="evidence" value="ECO:0007669"/>
    <property type="project" value="InterPro"/>
</dbReference>
<evidence type="ECO:0000313" key="4">
    <source>
        <dbReference type="Proteomes" id="UP001145072"/>
    </source>
</evidence>
<dbReference type="RefSeq" id="WP_259871233.1">
    <property type="nucleotide sequence ID" value="NZ_JAMQJZ010000001.1"/>
</dbReference>
<keyword evidence="1" id="KW-0413">Isomerase</keyword>
<dbReference type="PANTHER" id="PTHR48101:SF1">
    <property type="entry name" value="METHYLMALONYL-COA MUTASE, LARGE SUBUNIT"/>
    <property type="match status" value="1"/>
</dbReference>
<dbReference type="Pfam" id="PF01642">
    <property type="entry name" value="MM_CoA_mutase"/>
    <property type="match status" value="1"/>
</dbReference>
<dbReference type="Proteomes" id="UP001145072">
    <property type="component" value="Unassembled WGS sequence"/>
</dbReference>
<dbReference type="PANTHER" id="PTHR48101">
    <property type="entry name" value="METHYLMALONYL-COA MUTASE, MITOCHONDRIAL-RELATED"/>
    <property type="match status" value="1"/>
</dbReference>
<accession>A0A9X4AGQ2</accession>
<name>A0A9X4AGQ2_9BACI</name>
<dbReference type="Gene3D" id="3.20.20.240">
    <property type="entry name" value="Methylmalonyl-CoA mutase"/>
    <property type="match status" value="1"/>
</dbReference>
<proteinExistence type="predicted"/>
<comment type="caution">
    <text evidence="3">The sequence shown here is derived from an EMBL/GenBank/DDBJ whole genome shotgun (WGS) entry which is preliminary data.</text>
</comment>
<dbReference type="NCBIfam" id="TIGR00641">
    <property type="entry name" value="acid_CoA_mut_N"/>
    <property type="match status" value="1"/>
</dbReference>
<evidence type="ECO:0000256" key="1">
    <source>
        <dbReference type="ARBA" id="ARBA00023235"/>
    </source>
</evidence>
<dbReference type="InterPro" id="IPR016176">
    <property type="entry name" value="Cbl-dep_enz_cat"/>
</dbReference>
<sequence length="548" mass="61907">MNEIENKRHQIDYSGGDEFQKKPYFTPSNIPIRNCYHPNIKDQAFYKKIGFPGSYPYTRGIYDSMYRSKLWSIRQYAGFGSASQTNERFQYLLSEGQDALSVAFDLPTQLGLDSDHPLAKGEVGKVGVSIDSLYDMELLFKDIPLDQMRTSMTINAPAIILYCMYIAIAEKRKTPLQSIAGTIQNDILKEYIARGTYIYPPKDSTRLTIDLIIYAQKHTPKIHPISISGYHIREAGANAVQELAYTFANAITYLDEAIKHGVSIDSIAPRVSFFFSSDTNFFEEIAKFRAARRIWANLVKERYVPNDPKSCQLRFHTQTAGSTLTEQEPENNIIRVTLQALAAVLGGTQSLHTNALDEAEALPNETTARIALRTQQIIAFESGVSDTTDPLGGSYFIEDLTDEMEELVTSKVSEILEMGGAIRAVENGYYQREIQQAAYQTHKKMEAREKIVVGANKSNQKNASLFSTISYGKQNEQQDNYQIDTLYAIKKRRNEIKVLKSLRELREAATEEINVVPYVLQAVKSYCTVGEISDVFREVFGEYTGELE</sequence>
<dbReference type="EMBL" id="JAMQJZ010000001">
    <property type="protein sequence ID" value="MDC3418914.1"/>
    <property type="molecule type" value="Genomic_DNA"/>
</dbReference>
<protein>
    <submittedName>
        <fullName evidence="3">Methylmalonyl-CoA mutase family protein</fullName>
    </submittedName>
</protein>